<dbReference type="EMBL" id="QRQK01000008">
    <property type="protein sequence ID" value="RHM98556.1"/>
    <property type="molecule type" value="Genomic_DNA"/>
</dbReference>
<dbReference type="InterPro" id="IPR012547">
    <property type="entry name" value="PDDEXK_9"/>
</dbReference>
<name>A0A3E4WIR4_9BACT</name>
<accession>A0A3E4WIR4</accession>
<evidence type="ECO:0000313" key="2">
    <source>
        <dbReference type="EMBL" id="RGK51926.1"/>
    </source>
</evidence>
<keyword evidence="6" id="KW-1185">Reference proteome</keyword>
<evidence type="ECO:0000313" key="3">
    <source>
        <dbReference type="EMBL" id="RGM42062.1"/>
    </source>
</evidence>
<reference evidence="5 6" key="1">
    <citation type="submission" date="2018-08" db="EMBL/GenBank/DDBJ databases">
        <title>A genome reference for cultivated species of the human gut microbiota.</title>
        <authorList>
            <person name="Zou Y."/>
            <person name="Xue W."/>
            <person name="Luo G."/>
        </authorList>
    </citation>
    <scope>NUCLEOTIDE SEQUENCE [LARGE SCALE GENOMIC DNA]</scope>
    <source>
        <strain evidence="4 7">AF31-28B-AC</strain>
        <strain evidence="3 5">OM08-14</strain>
        <strain evidence="2 6">TF10-3AC</strain>
    </source>
</reference>
<dbReference type="Pfam" id="PF08011">
    <property type="entry name" value="PDDEXK_9"/>
    <property type="match status" value="1"/>
</dbReference>
<comment type="caution">
    <text evidence="3">The sequence shown here is derived from an EMBL/GenBank/DDBJ whole genome shotgun (WGS) entry which is preliminary data.</text>
</comment>
<sequence length="519" mass="60615">MSKIYPVGIQSFEEIRKNHYCYVDKTELIYQLANSGKYYFLSRPRRFGKSLLISTLEAYFSGKKELFQGLAMEQLEKEWTAYPVLHLDLNARRYENEASLYAILNQHLESWEAIYGDEKKDRAPEERFAYLIEKISRTTSKNVVVLVDEYDKPMLQAIGNETLLCNYRNTLKAFYGVLKTCDKYLRFALLTGVTKFSKVSVFSDLNNLEDISLQAMYNNLCGITEKELSEVFAEDIQLLADNNTQTYAETCHQLKEWYDGYHFAYRSEDIYNPFSLLNAMKSREFGSYWFETGTPTFLVELIKHSKYNLQRLTEEIATADSLGSIDTMETNPVPILYQSGYLTIKGYDKEFKVYKLGFPNKEVAEGFTRFLLPCYAYMPSGNPSFELMCFVKEVRDGKIDAFMKRLQSFFTDTPYELIRDLELHYQNVLFIIFKLLGFYTQAEYHTSEGRIDLIVKTAQYIYVMEFKLDGSAEEALKQINDKQYALPFATDTRKVYKLGVNFSHRTRNIEKWVVEEAHS</sequence>
<dbReference type="Pfam" id="PF09820">
    <property type="entry name" value="AAA-ATPase_like"/>
    <property type="match status" value="1"/>
</dbReference>
<evidence type="ECO:0000313" key="6">
    <source>
        <dbReference type="Proteomes" id="UP000260862"/>
    </source>
</evidence>
<dbReference type="STRING" id="310297.BHV76_02410"/>
<dbReference type="Proteomes" id="UP000260862">
    <property type="component" value="Unassembled WGS sequence"/>
</dbReference>
<evidence type="ECO:0000313" key="5">
    <source>
        <dbReference type="Proteomes" id="UP000260780"/>
    </source>
</evidence>
<evidence type="ECO:0000313" key="7">
    <source>
        <dbReference type="Proteomes" id="UP000285109"/>
    </source>
</evidence>
<gene>
    <name evidence="4" type="ORF">DWZ34_05460</name>
    <name evidence="3" type="ORF">DXC17_03845</name>
    <name evidence="2" type="ORF">DXD04_14710</name>
</gene>
<dbReference type="Proteomes" id="UP000260780">
    <property type="component" value="Unassembled WGS sequence"/>
</dbReference>
<dbReference type="Proteomes" id="UP000285109">
    <property type="component" value="Unassembled WGS sequence"/>
</dbReference>
<dbReference type="PANTHER" id="PTHR34825">
    <property type="entry name" value="CONSERVED PROTEIN, WITH A WEAK D-GALACTARATE DEHYDRATASE/ALTRONATE HYDROLASE DOMAIN"/>
    <property type="match status" value="1"/>
</dbReference>
<evidence type="ECO:0000313" key="4">
    <source>
        <dbReference type="EMBL" id="RHM98556.1"/>
    </source>
</evidence>
<dbReference type="EMBL" id="QSTF01000005">
    <property type="protein sequence ID" value="RGM42062.1"/>
    <property type="molecule type" value="Genomic_DNA"/>
</dbReference>
<protein>
    <submittedName>
        <fullName evidence="3">AAA family ATPase</fullName>
    </submittedName>
</protein>
<dbReference type="InterPro" id="IPR018631">
    <property type="entry name" value="AAA-ATPase-like_dom"/>
</dbReference>
<dbReference type="PANTHER" id="PTHR34825:SF1">
    <property type="entry name" value="AAA-ATPASE-LIKE DOMAIN-CONTAINING PROTEIN"/>
    <property type="match status" value="1"/>
</dbReference>
<proteinExistence type="predicted"/>
<organism evidence="3 5">
    <name type="scientific">Phocaeicola plebeius</name>
    <dbReference type="NCBI Taxonomy" id="310297"/>
    <lineage>
        <taxon>Bacteria</taxon>
        <taxon>Pseudomonadati</taxon>
        <taxon>Bacteroidota</taxon>
        <taxon>Bacteroidia</taxon>
        <taxon>Bacteroidales</taxon>
        <taxon>Bacteroidaceae</taxon>
        <taxon>Phocaeicola</taxon>
    </lineage>
</organism>
<feature type="domain" description="AAA-ATPase-like" evidence="1">
    <location>
        <begin position="6"/>
        <end position="202"/>
    </location>
</feature>
<dbReference type="EMBL" id="QSQT01000037">
    <property type="protein sequence ID" value="RGK51926.1"/>
    <property type="molecule type" value="Genomic_DNA"/>
</dbReference>
<evidence type="ECO:0000259" key="1">
    <source>
        <dbReference type="Pfam" id="PF09820"/>
    </source>
</evidence>
<dbReference type="AlphaFoldDB" id="A0A3E4WIR4"/>
<dbReference type="RefSeq" id="WP_117673946.1">
    <property type="nucleotide sequence ID" value="NZ_CABOGR010000037.1"/>
</dbReference>